<evidence type="ECO:0000256" key="2">
    <source>
        <dbReference type="ARBA" id="ARBA00001271"/>
    </source>
</evidence>
<dbReference type="Gene3D" id="2.160.20.10">
    <property type="entry name" value="Single-stranded right-handed beta-helix, Pectin lyase-like"/>
    <property type="match status" value="2"/>
</dbReference>
<dbReference type="InterPro" id="IPR012334">
    <property type="entry name" value="Pectin_lyas_fold"/>
</dbReference>
<evidence type="ECO:0000256" key="1">
    <source>
        <dbReference type="ARBA" id="ARBA00001255"/>
    </source>
</evidence>
<evidence type="ECO:0000256" key="3">
    <source>
        <dbReference type="ARBA" id="ARBA00022729"/>
    </source>
</evidence>
<dbReference type="Proteomes" id="UP000823617">
    <property type="component" value="Unassembled WGS sequence"/>
</dbReference>
<evidence type="ECO:0000313" key="12">
    <source>
        <dbReference type="Proteomes" id="UP000823617"/>
    </source>
</evidence>
<dbReference type="InterPro" id="IPR056441">
    <property type="entry name" value="Beta-barrel_GLAA-B_II"/>
</dbReference>
<name>A0A9D9HKA3_9BACT</name>
<comment type="caution">
    <text evidence="11">The sequence shown here is derived from an EMBL/GenBank/DDBJ whole genome shotgun (WGS) entry which is preliminary data.</text>
</comment>
<keyword evidence="3 7" id="KW-0732">Signal</keyword>
<keyword evidence="5" id="KW-0378">Hydrolase</keyword>
<dbReference type="AlphaFoldDB" id="A0A9D9HKA3"/>
<evidence type="ECO:0000256" key="4">
    <source>
        <dbReference type="ARBA" id="ARBA00022737"/>
    </source>
</evidence>
<comment type="catalytic activity">
    <reaction evidence="1">
        <text>Hydrolysis of terminal, non-reducing alpha-D-galactose residues in alpha-D-galactosides, including galactose oligosaccharides, galactomannans and galactolipids.</text>
        <dbReference type="EC" id="3.2.1.22"/>
    </reaction>
</comment>
<organism evidence="11 12">
    <name type="scientific">Candidatus Cryptobacteroides intestinigallinarum</name>
    <dbReference type="NCBI Taxonomy" id="2840767"/>
    <lineage>
        <taxon>Bacteria</taxon>
        <taxon>Pseudomonadati</taxon>
        <taxon>Bacteroidota</taxon>
        <taxon>Bacteroidia</taxon>
        <taxon>Bacteroidales</taxon>
        <taxon>Candidatus Cryptobacteroides</taxon>
    </lineage>
</organism>
<evidence type="ECO:0000259" key="9">
    <source>
        <dbReference type="Pfam" id="PF23763"/>
    </source>
</evidence>
<accession>A0A9D9HKA3</accession>
<dbReference type="InterPro" id="IPR011050">
    <property type="entry name" value="Pectin_lyase_fold/virulence"/>
</dbReference>
<evidence type="ECO:0000256" key="5">
    <source>
        <dbReference type="ARBA" id="ARBA00022801"/>
    </source>
</evidence>
<evidence type="ECO:0000256" key="6">
    <source>
        <dbReference type="ARBA" id="ARBA00023295"/>
    </source>
</evidence>
<dbReference type="InterPro" id="IPR039448">
    <property type="entry name" value="Beta_helix"/>
</dbReference>
<dbReference type="InterPro" id="IPR006626">
    <property type="entry name" value="PbH1"/>
</dbReference>
<evidence type="ECO:0000256" key="7">
    <source>
        <dbReference type="SAM" id="SignalP"/>
    </source>
</evidence>
<feature type="domain" description="Right handed beta helix" evidence="8">
    <location>
        <begin position="425"/>
        <end position="590"/>
    </location>
</feature>
<dbReference type="Pfam" id="PF23764">
    <property type="entry name" value="Beta-barrel_GLAA-B_II"/>
    <property type="match status" value="1"/>
</dbReference>
<reference evidence="11" key="1">
    <citation type="submission" date="2020-10" db="EMBL/GenBank/DDBJ databases">
        <authorList>
            <person name="Gilroy R."/>
        </authorList>
    </citation>
    <scope>NUCLEOTIDE SEQUENCE</scope>
    <source>
        <strain evidence="11">B1-3475</strain>
    </source>
</reference>
<evidence type="ECO:0000259" key="10">
    <source>
        <dbReference type="Pfam" id="PF23764"/>
    </source>
</evidence>
<sequence length="625" mass="70015">MNKTKSILKSMTALAAMILLMHTASCSRNAVVEINADPAIKDYTPILREALESNPRGNVTIRFSSGTFCFYPEKATGEYLTVSNNDNGMKKVIFSIRDMKNVSIEGDSTDFIFYGAVIPFSVAGSRNVRLSGFSIDYDSPFTLEGTVVETDPAARTFTLRIDPANRYRILDGQFRFLGYDWESRLGENIVFDPQTKSPYYNSAAYQHWSLHQFSAEETGERTVRFGNVYARELPPVGSVWVDKGMHPQERYCSAIVLSDSRDITVENVHIYHSGAMALIAQYCENVTVRGYSTARREGSSRMVTASADATHFVDCKGMVLIEDCCFESMLDDAVNIHGTYMQVREFISDNEFAASFGHRQQQGNRFAEKGSTIRFVDKATMRPVGTGKVLSVRRVNENWYIIRTDFPLASLSDPEHYAVENISRGASAIIRNCTVRYNRARSILLSTPGKVLVENCDFASMMAGIVICGDANYWYESGNTNDIAIRNNRFRDLATGGHSPQAILQIDPMISKEGRSDDFFYHRKISFVGNTVETFDSQLIYALSVGDLEIRDNVFRDTGTFPPLFGDLAAIDVLNCGKVTIRGNDFSHWKKDAYISVHDCLETDIDADGLEITDKPNPYFYGNAE</sequence>
<keyword evidence="6" id="KW-0326">Glycosidase</keyword>
<keyword evidence="4" id="KW-0677">Repeat</keyword>
<feature type="domain" description="GLAA-B beta-barrel" evidence="9">
    <location>
        <begin position="144"/>
        <end position="239"/>
    </location>
</feature>
<comment type="catalytic activity">
    <reaction evidence="2">
        <text>Hydrolysis of terminal, non-reducing branched (1-&gt;3)-alpha-D-galactosidic residues, producing free D-galactose.</text>
        <dbReference type="EC" id="3.2.1.n1"/>
    </reaction>
</comment>
<dbReference type="EMBL" id="JADIMK010000030">
    <property type="protein sequence ID" value="MBO8455399.1"/>
    <property type="molecule type" value="Genomic_DNA"/>
</dbReference>
<evidence type="ECO:0000313" key="11">
    <source>
        <dbReference type="EMBL" id="MBO8455399.1"/>
    </source>
</evidence>
<protein>
    <submittedName>
        <fullName evidence="11">Right-handed parallel beta-helix repeat-containing protein</fullName>
    </submittedName>
</protein>
<gene>
    <name evidence="11" type="ORF">IAC08_03205</name>
</gene>
<proteinExistence type="predicted"/>
<reference evidence="11" key="2">
    <citation type="journal article" date="2021" name="PeerJ">
        <title>Extensive microbial diversity within the chicken gut microbiome revealed by metagenomics and culture.</title>
        <authorList>
            <person name="Gilroy R."/>
            <person name="Ravi A."/>
            <person name="Getino M."/>
            <person name="Pursley I."/>
            <person name="Horton D.L."/>
            <person name="Alikhan N.F."/>
            <person name="Baker D."/>
            <person name="Gharbi K."/>
            <person name="Hall N."/>
            <person name="Watson M."/>
            <person name="Adriaenssens E.M."/>
            <person name="Foster-Nyarko E."/>
            <person name="Jarju S."/>
            <person name="Secka A."/>
            <person name="Antonio M."/>
            <person name="Oren A."/>
            <person name="Chaudhuri R.R."/>
            <person name="La Ragione R."/>
            <person name="Hildebrand F."/>
            <person name="Pallen M.J."/>
        </authorList>
    </citation>
    <scope>NUCLEOTIDE SEQUENCE</scope>
    <source>
        <strain evidence="11">B1-3475</strain>
    </source>
</reference>
<evidence type="ECO:0000259" key="8">
    <source>
        <dbReference type="Pfam" id="PF13229"/>
    </source>
</evidence>
<dbReference type="Pfam" id="PF13229">
    <property type="entry name" value="Beta_helix"/>
    <property type="match status" value="1"/>
</dbReference>
<dbReference type="GO" id="GO:0004557">
    <property type="term" value="F:alpha-galactosidase activity"/>
    <property type="evidence" value="ECO:0007669"/>
    <property type="project" value="UniProtKB-EC"/>
</dbReference>
<feature type="domain" description="GLAA-B beta-barrel" evidence="10">
    <location>
        <begin position="355"/>
        <end position="407"/>
    </location>
</feature>
<feature type="chain" id="PRO_5039020702" evidence="7">
    <location>
        <begin position="31"/>
        <end position="625"/>
    </location>
</feature>
<dbReference type="SMART" id="SM00710">
    <property type="entry name" value="PbH1"/>
    <property type="match status" value="6"/>
</dbReference>
<dbReference type="InterPro" id="IPR057275">
    <property type="entry name" value="Beta-barrel_GLAA-B_I"/>
</dbReference>
<feature type="signal peptide" evidence="7">
    <location>
        <begin position="1"/>
        <end position="30"/>
    </location>
</feature>
<dbReference type="SUPFAM" id="SSF51126">
    <property type="entry name" value="Pectin lyase-like"/>
    <property type="match status" value="1"/>
</dbReference>
<dbReference type="Pfam" id="PF23763">
    <property type="entry name" value="Beta-barrel_GLAA-B_I"/>
    <property type="match status" value="1"/>
</dbReference>